<dbReference type="InterPro" id="IPR015883">
    <property type="entry name" value="Glyco_hydro_20_cat"/>
</dbReference>
<proteinExistence type="inferred from homology"/>
<dbReference type="Pfam" id="PF00728">
    <property type="entry name" value="Glyco_hydro_20"/>
    <property type="match status" value="1"/>
</dbReference>
<evidence type="ECO:0000259" key="10">
    <source>
        <dbReference type="Pfam" id="PF13290"/>
    </source>
</evidence>
<feature type="domain" description="F5/8 type C" evidence="8">
    <location>
        <begin position="648"/>
        <end position="751"/>
    </location>
</feature>
<dbReference type="GO" id="GO:0016020">
    <property type="term" value="C:membrane"/>
    <property type="evidence" value="ECO:0007669"/>
    <property type="project" value="TreeGrafter"/>
</dbReference>
<evidence type="ECO:0000256" key="4">
    <source>
        <dbReference type="ARBA" id="ARBA00022801"/>
    </source>
</evidence>
<dbReference type="EMBL" id="JAHLFJ010000047">
    <property type="protein sequence ID" value="MBU3855907.1"/>
    <property type="molecule type" value="Genomic_DNA"/>
</dbReference>
<evidence type="ECO:0000259" key="8">
    <source>
        <dbReference type="Pfam" id="PF00754"/>
    </source>
</evidence>
<feature type="domain" description="Glycoside hydrolase family 20 catalytic" evidence="7">
    <location>
        <begin position="164"/>
        <end position="517"/>
    </location>
</feature>
<comment type="caution">
    <text evidence="11">The sequence shown here is derived from an EMBL/GenBank/DDBJ whole genome shotgun (WGS) entry which is preliminary data.</text>
</comment>
<name>A0A948TMA7_9BACT</name>
<dbReference type="GO" id="GO:0030203">
    <property type="term" value="P:glycosaminoglycan metabolic process"/>
    <property type="evidence" value="ECO:0007669"/>
    <property type="project" value="TreeGrafter"/>
</dbReference>
<dbReference type="SUPFAM" id="SSF55545">
    <property type="entry name" value="beta-N-acetylhexosaminidase-like domain"/>
    <property type="match status" value="1"/>
</dbReference>
<dbReference type="EC" id="3.2.1.52" evidence="3"/>
<dbReference type="PANTHER" id="PTHR22600:SF57">
    <property type="entry name" value="BETA-N-ACETYLHEXOSAMINIDASE"/>
    <property type="match status" value="1"/>
</dbReference>
<reference evidence="11" key="2">
    <citation type="submission" date="2021-04" db="EMBL/GenBank/DDBJ databases">
        <authorList>
            <person name="Gilroy R."/>
        </authorList>
    </citation>
    <scope>NUCLEOTIDE SEQUENCE</scope>
    <source>
        <strain evidence="11">8470</strain>
    </source>
</reference>
<dbReference type="InterPro" id="IPR025705">
    <property type="entry name" value="Beta_hexosaminidase_sua/sub"/>
</dbReference>
<dbReference type="Gene3D" id="3.30.379.10">
    <property type="entry name" value="Chitobiase/beta-hexosaminidase domain 2-like"/>
    <property type="match status" value="1"/>
</dbReference>
<dbReference type="SUPFAM" id="SSF49785">
    <property type="entry name" value="Galactose-binding domain-like"/>
    <property type="match status" value="1"/>
</dbReference>
<dbReference type="InterPro" id="IPR000421">
    <property type="entry name" value="FA58C"/>
</dbReference>
<evidence type="ECO:0000256" key="3">
    <source>
        <dbReference type="ARBA" id="ARBA00012663"/>
    </source>
</evidence>
<dbReference type="Gene3D" id="2.60.120.260">
    <property type="entry name" value="Galactose-binding domain-like"/>
    <property type="match status" value="1"/>
</dbReference>
<evidence type="ECO:0000256" key="5">
    <source>
        <dbReference type="ARBA" id="ARBA00023295"/>
    </source>
</evidence>
<keyword evidence="4" id="KW-0378">Hydrolase</keyword>
<dbReference type="Proteomes" id="UP000784286">
    <property type="component" value="Unassembled WGS sequence"/>
</dbReference>
<evidence type="ECO:0000259" key="9">
    <source>
        <dbReference type="Pfam" id="PF02838"/>
    </source>
</evidence>
<dbReference type="InterPro" id="IPR008979">
    <property type="entry name" value="Galactose-bd-like_sf"/>
</dbReference>
<comment type="catalytic activity">
    <reaction evidence="1">
        <text>Hydrolysis of terminal non-reducing N-acetyl-D-hexosamine residues in N-acetyl-beta-D-hexosaminides.</text>
        <dbReference type="EC" id="3.2.1.52"/>
    </reaction>
</comment>
<dbReference type="InterPro" id="IPR017853">
    <property type="entry name" value="GH"/>
</dbReference>
<dbReference type="Pfam" id="PF13290">
    <property type="entry name" value="CHB_HEX_C_1"/>
    <property type="match status" value="1"/>
</dbReference>
<feature type="active site" description="Proton donor" evidence="6">
    <location>
        <position position="347"/>
    </location>
</feature>
<dbReference type="Pfam" id="PF02838">
    <property type="entry name" value="Glyco_hydro_20b"/>
    <property type="match status" value="1"/>
</dbReference>
<feature type="domain" description="Beta-hexosaminidase bacterial type N-terminal" evidence="9">
    <location>
        <begin position="33"/>
        <end position="160"/>
    </location>
</feature>
<dbReference type="GO" id="GO:0005975">
    <property type="term" value="P:carbohydrate metabolic process"/>
    <property type="evidence" value="ECO:0007669"/>
    <property type="project" value="InterPro"/>
</dbReference>
<evidence type="ECO:0000256" key="2">
    <source>
        <dbReference type="ARBA" id="ARBA00006285"/>
    </source>
</evidence>
<evidence type="ECO:0000259" key="7">
    <source>
        <dbReference type="Pfam" id="PF00728"/>
    </source>
</evidence>
<dbReference type="GO" id="GO:0004563">
    <property type="term" value="F:beta-N-acetylhexosaminidase activity"/>
    <property type="evidence" value="ECO:0007669"/>
    <property type="project" value="UniProtKB-EC"/>
</dbReference>
<dbReference type="PANTHER" id="PTHR22600">
    <property type="entry name" value="BETA-HEXOSAMINIDASE"/>
    <property type="match status" value="1"/>
</dbReference>
<dbReference type="AlphaFoldDB" id="A0A948TMA7"/>
<sequence length="777" mass="87598">MTRKQFNSILFAGLALPLLLSCGNDKPPTESCILPKPVAMEQDHGKGFTFSGSTSIAVENEAQAAAARNFAELFAQSAGFTPKVDVGNKEKGDISLVTDKSLAPEAYTMNVTPKKIEIKSADTAGFFYALQSLRLSLPPAIDGNRQVEANWTVPPMKINDKPRFAYRGLMLDVARFFMPKDEVIKLIDCMAMLKLNKLHMHLSDDTGWRLEIKRYPKLTEVGAWRVDRGEQPFYARRNQQPGEKTPVGGFYTQNEMKEIIAYAAERQIEVIPEIDVPAHSCAALAAYPELACPVVKTPITVLPGLGGKHPSIIYCAGKEETFRFLEGVIDELADLFPSQYIHMGGDEAAKTYWKQCPLCQERMRREKLANEEDLQGYFMGRLNEYIRSKGKTMMGWDELTNSKVPEGTVVFGWQGYGKAALKAAEEGHPFIMAPARVLYLIRYQGPQWFEPTTYFGNNTLKDVYNFEPVQKDWKPEYKDLLKGIQACMWTEFCYKPSDVTYLTFPRLAAAAEVAWSPEGSKDWEAFQKALDNYLAHLDAKGIVYAKSMFNIQHKVTPLDGKLNIKLECERTDVEIRYTVDGTEPAAESPLFKDSLLTDKAMTLKCATFKDGKQMGKTLELPLLRNKATGKKVISSNPQTALLTNGVRGSLRQSDFEWCTWDKLEQSSFTVDLGQTETIGKVTLGCLTNYGMAVHKPKKITLELSEDNRRFTEAGKKTFDKDEIFKEGNYIEDIAFDVKGKQARYVRIKTEGYGKCIPEHYMRPGQPARYYFDELTVE</sequence>
<accession>A0A948TMA7</accession>
<evidence type="ECO:0000256" key="1">
    <source>
        <dbReference type="ARBA" id="ARBA00001231"/>
    </source>
</evidence>
<dbReference type="SUPFAM" id="SSF51445">
    <property type="entry name" value="(Trans)glycosidases"/>
    <property type="match status" value="1"/>
</dbReference>
<dbReference type="CDD" id="cd06563">
    <property type="entry name" value="GH20_chitobiase-like"/>
    <property type="match status" value="1"/>
</dbReference>
<gene>
    <name evidence="11" type="ORF">H9928_05010</name>
</gene>
<organism evidence="11 12">
    <name type="scientific">Candidatus Phocaeicola excrementipullorum</name>
    <dbReference type="NCBI Taxonomy" id="2838731"/>
    <lineage>
        <taxon>Bacteria</taxon>
        <taxon>Pseudomonadati</taxon>
        <taxon>Bacteroidota</taxon>
        <taxon>Bacteroidia</taxon>
        <taxon>Bacteroidales</taxon>
        <taxon>Bacteroidaceae</taxon>
        <taxon>Phocaeicola</taxon>
    </lineage>
</organism>
<evidence type="ECO:0000313" key="11">
    <source>
        <dbReference type="EMBL" id="MBU3855907.1"/>
    </source>
</evidence>
<dbReference type="InterPro" id="IPR029018">
    <property type="entry name" value="Hex-like_dom2"/>
</dbReference>
<feature type="domain" description="GH29D-like beta-sandwich" evidence="10">
    <location>
        <begin position="563"/>
        <end position="617"/>
    </location>
</feature>
<evidence type="ECO:0000313" key="12">
    <source>
        <dbReference type="Proteomes" id="UP000784286"/>
    </source>
</evidence>
<dbReference type="Pfam" id="PF00754">
    <property type="entry name" value="F5_F8_type_C"/>
    <property type="match status" value="1"/>
</dbReference>
<evidence type="ECO:0000256" key="6">
    <source>
        <dbReference type="PIRSR" id="PIRSR625705-1"/>
    </source>
</evidence>
<keyword evidence="5" id="KW-0326">Glycosidase</keyword>
<reference evidence="11" key="1">
    <citation type="journal article" date="2021" name="PeerJ">
        <title>Extensive microbial diversity within the chicken gut microbiome revealed by metagenomics and culture.</title>
        <authorList>
            <person name="Gilroy R."/>
            <person name="Ravi A."/>
            <person name="Getino M."/>
            <person name="Pursley I."/>
            <person name="Horton D.L."/>
            <person name="Alikhan N.F."/>
            <person name="Baker D."/>
            <person name="Gharbi K."/>
            <person name="Hall N."/>
            <person name="Watson M."/>
            <person name="Adriaenssens E.M."/>
            <person name="Foster-Nyarko E."/>
            <person name="Jarju S."/>
            <person name="Secka A."/>
            <person name="Antonio M."/>
            <person name="Oren A."/>
            <person name="Chaudhuri R.R."/>
            <person name="La Ragione R."/>
            <person name="Hildebrand F."/>
            <person name="Pallen M.J."/>
        </authorList>
    </citation>
    <scope>NUCLEOTIDE SEQUENCE</scope>
    <source>
        <strain evidence="11">8470</strain>
    </source>
</reference>
<protein>
    <recommendedName>
        <fullName evidence="3">beta-N-acetylhexosaminidase</fullName>
        <ecNumber evidence="3">3.2.1.52</ecNumber>
    </recommendedName>
</protein>
<dbReference type="PRINTS" id="PR00738">
    <property type="entry name" value="GLHYDRLASE20"/>
</dbReference>
<dbReference type="InterPro" id="IPR015882">
    <property type="entry name" value="HEX_bac_N"/>
</dbReference>
<dbReference type="Gene3D" id="3.20.20.80">
    <property type="entry name" value="Glycosidases"/>
    <property type="match status" value="1"/>
</dbReference>
<dbReference type="InterPro" id="IPR059177">
    <property type="entry name" value="GH29D-like_dom"/>
</dbReference>
<comment type="similarity">
    <text evidence="2">Belongs to the glycosyl hydrolase 20 family.</text>
</comment>
<dbReference type="PROSITE" id="PS51257">
    <property type="entry name" value="PROKAR_LIPOPROTEIN"/>
    <property type="match status" value="1"/>
</dbReference>